<accession>A0A183F900</accession>
<keyword evidence="2" id="KW-1185">Reference proteome</keyword>
<accession>A0A3P7TWK4</accession>
<evidence type="ECO:0000313" key="2">
    <source>
        <dbReference type="Proteomes" id="UP000050761"/>
    </source>
</evidence>
<dbReference type="OrthoDB" id="5836593at2759"/>
<dbReference type="WBParaSite" id="HPBE_0000264201-mRNA-1">
    <property type="protein sequence ID" value="HPBE_0000264201-mRNA-1"/>
    <property type="gene ID" value="HPBE_0000264201"/>
</dbReference>
<name>A0A183F900_HELPZ</name>
<proteinExistence type="predicted"/>
<evidence type="ECO:0000313" key="3">
    <source>
        <dbReference type="WBParaSite" id="HPBE_0000264201-mRNA-1"/>
    </source>
</evidence>
<sequence>MMQITVDDERNELPVDHVSSDARELLLNLPVNIAGVSAPVAEKLSMTSLIGCYRDLRLAGHPKYFESAQKQNKVAVDGCPFH</sequence>
<reference evidence="1 2" key="1">
    <citation type="submission" date="2018-11" db="EMBL/GenBank/DDBJ databases">
        <authorList>
            <consortium name="Pathogen Informatics"/>
        </authorList>
    </citation>
    <scope>NUCLEOTIDE SEQUENCE [LARGE SCALE GENOMIC DNA]</scope>
</reference>
<evidence type="ECO:0000313" key="1">
    <source>
        <dbReference type="EMBL" id="VDO26960.1"/>
    </source>
</evidence>
<reference evidence="3" key="2">
    <citation type="submission" date="2019-09" db="UniProtKB">
        <authorList>
            <consortium name="WormBaseParasite"/>
        </authorList>
    </citation>
    <scope>IDENTIFICATION</scope>
</reference>
<dbReference type="AlphaFoldDB" id="A0A183F900"/>
<protein>
    <submittedName>
        <fullName evidence="3">Glycine dehydrogenase (aminomethyl-transferring)</fullName>
    </submittedName>
</protein>
<organism evidence="2 3">
    <name type="scientific">Heligmosomoides polygyrus</name>
    <name type="common">Parasitic roundworm</name>
    <dbReference type="NCBI Taxonomy" id="6339"/>
    <lineage>
        <taxon>Eukaryota</taxon>
        <taxon>Metazoa</taxon>
        <taxon>Ecdysozoa</taxon>
        <taxon>Nematoda</taxon>
        <taxon>Chromadorea</taxon>
        <taxon>Rhabditida</taxon>
        <taxon>Rhabditina</taxon>
        <taxon>Rhabditomorpha</taxon>
        <taxon>Strongyloidea</taxon>
        <taxon>Heligmosomidae</taxon>
        <taxon>Heligmosomoides</taxon>
    </lineage>
</organism>
<dbReference type="EMBL" id="UZAH01004402">
    <property type="protein sequence ID" value="VDO26960.1"/>
    <property type="molecule type" value="Genomic_DNA"/>
</dbReference>
<dbReference type="Proteomes" id="UP000050761">
    <property type="component" value="Unassembled WGS sequence"/>
</dbReference>
<gene>
    <name evidence="1" type="ORF">HPBE_LOCUS2643</name>
</gene>